<evidence type="ECO:0000256" key="1">
    <source>
        <dbReference type="SAM" id="MobiDB-lite"/>
    </source>
</evidence>
<dbReference type="AlphaFoldDB" id="A0AAD7HG34"/>
<protein>
    <submittedName>
        <fullName evidence="2">Uncharacterized protein</fullName>
    </submittedName>
</protein>
<feature type="region of interest" description="Disordered" evidence="1">
    <location>
        <begin position="255"/>
        <end position="298"/>
    </location>
</feature>
<feature type="compositionally biased region" description="Polar residues" evidence="1">
    <location>
        <begin position="54"/>
        <end position="67"/>
    </location>
</feature>
<reference evidence="2" key="1">
    <citation type="submission" date="2023-03" db="EMBL/GenBank/DDBJ databases">
        <title>Massive genome expansion in bonnet fungi (Mycena s.s.) driven by repeated elements and novel gene families across ecological guilds.</title>
        <authorList>
            <consortium name="Lawrence Berkeley National Laboratory"/>
            <person name="Harder C.B."/>
            <person name="Miyauchi S."/>
            <person name="Viragh M."/>
            <person name="Kuo A."/>
            <person name="Thoen E."/>
            <person name="Andreopoulos B."/>
            <person name="Lu D."/>
            <person name="Skrede I."/>
            <person name="Drula E."/>
            <person name="Henrissat B."/>
            <person name="Morin E."/>
            <person name="Kohler A."/>
            <person name="Barry K."/>
            <person name="LaButti K."/>
            <person name="Morin E."/>
            <person name="Salamov A."/>
            <person name="Lipzen A."/>
            <person name="Mereny Z."/>
            <person name="Hegedus B."/>
            <person name="Baldrian P."/>
            <person name="Stursova M."/>
            <person name="Weitz H."/>
            <person name="Taylor A."/>
            <person name="Grigoriev I.V."/>
            <person name="Nagy L.G."/>
            <person name="Martin F."/>
            <person name="Kauserud H."/>
        </authorList>
    </citation>
    <scope>NUCLEOTIDE SEQUENCE</scope>
    <source>
        <strain evidence="2">CBHHK182m</strain>
    </source>
</reference>
<feature type="compositionally biased region" description="Basic and acidic residues" evidence="1">
    <location>
        <begin position="264"/>
        <end position="298"/>
    </location>
</feature>
<proteinExistence type="predicted"/>
<feature type="region of interest" description="Disordered" evidence="1">
    <location>
        <begin position="28"/>
        <end position="76"/>
    </location>
</feature>
<gene>
    <name evidence="2" type="ORF">B0H16DRAFT_1474807</name>
</gene>
<evidence type="ECO:0000313" key="3">
    <source>
        <dbReference type="Proteomes" id="UP001215598"/>
    </source>
</evidence>
<sequence length="335" mass="35371">MSTRAMVRATSAPIGLAQTNVNANESWTTPEAVSAPGPGPVGASVDCIPPLQEVSDSSASDTTQSESLGGGGADGEAAAKAGPLCSMLVGTIKHTTSQCSPESGAAVVGDKRARIVEVIDNDEEPLPGQHIEGPALGNSVLVAINPEKAVDGPASAVLQPSASPEIGHEMSLGERYEHATSAGDGDSAIDSGCILATAPNIWAGIINSECYPDVFSLTAAVRRYRPTLMGNWTTAQKMGSLNNYYPQRANHNTHLADASDSESSDDKKHPAGEAKRRRFDSLKDKKREKVEVEKGEVRIPRRVARFKNKVFNMLSLSPDDDTEEVQVEGKPETKV</sequence>
<evidence type="ECO:0000313" key="2">
    <source>
        <dbReference type="EMBL" id="KAJ7719667.1"/>
    </source>
</evidence>
<feature type="region of interest" description="Disordered" evidence="1">
    <location>
        <begin position="315"/>
        <end position="335"/>
    </location>
</feature>
<name>A0AAD7HG34_9AGAR</name>
<accession>A0AAD7HG34</accession>
<organism evidence="2 3">
    <name type="scientific">Mycena metata</name>
    <dbReference type="NCBI Taxonomy" id="1033252"/>
    <lineage>
        <taxon>Eukaryota</taxon>
        <taxon>Fungi</taxon>
        <taxon>Dikarya</taxon>
        <taxon>Basidiomycota</taxon>
        <taxon>Agaricomycotina</taxon>
        <taxon>Agaricomycetes</taxon>
        <taxon>Agaricomycetidae</taxon>
        <taxon>Agaricales</taxon>
        <taxon>Marasmiineae</taxon>
        <taxon>Mycenaceae</taxon>
        <taxon>Mycena</taxon>
    </lineage>
</organism>
<keyword evidence="3" id="KW-1185">Reference proteome</keyword>
<dbReference type="EMBL" id="JARKIB010000249">
    <property type="protein sequence ID" value="KAJ7719667.1"/>
    <property type="molecule type" value="Genomic_DNA"/>
</dbReference>
<dbReference type="Proteomes" id="UP001215598">
    <property type="component" value="Unassembled WGS sequence"/>
</dbReference>
<comment type="caution">
    <text evidence="2">The sequence shown here is derived from an EMBL/GenBank/DDBJ whole genome shotgun (WGS) entry which is preliminary data.</text>
</comment>